<feature type="transmembrane region" description="Helical" evidence="2">
    <location>
        <begin position="74"/>
        <end position="92"/>
    </location>
</feature>
<evidence type="ECO:0000313" key="3">
    <source>
        <dbReference type="EMBL" id="CAD9264310.1"/>
    </source>
</evidence>
<feature type="region of interest" description="Disordered" evidence="1">
    <location>
        <begin position="1"/>
        <end position="29"/>
    </location>
</feature>
<reference evidence="3" key="1">
    <citation type="submission" date="2021-01" db="EMBL/GenBank/DDBJ databases">
        <authorList>
            <person name="Corre E."/>
            <person name="Pelletier E."/>
            <person name="Niang G."/>
            <person name="Scheremetjew M."/>
            <person name="Finn R."/>
            <person name="Kale V."/>
            <person name="Holt S."/>
            <person name="Cochrane G."/>
            <person name="Meng A."/>
            <person name="Brown T."/>
            <person name="Cohen L."/>
        </authorList>
    </citation>
    <scope>NUCLEOTIDE SEQUENCE</scope>
    <source>
        <strain evidence="3">CCMP2877</strain>
    </source>
</reference>
<gene>
    <name evidence="3" type="ORF">PPAR1163_LOCUS22696</name>
</gene>
<dbReference type="AlphaFoldDB" id="A0A7S1XV56"/>
<keyword evidence="2" id="KW-0812">Transmembrane</keyword>
<sequence length="116" mass="12924">MLPAFTKPPKLTRTQATSSPQHPNPIIGDRHAKMNAIGSALAKLASPKFYVQTYTNYMMHYSKKYVQTNSGAPLIHGMLFIGGFGYTVGWFTKEKYHIAHKNEALAKGMAMMGDHH</sequence>
<proteinExistence type="predicted"/>
<accession>A0A7S1XV56</accession>
<evidence type="ECO:0000256" key="2">
    <source>
        <dbReference type="SAM" id="Phobius"/>
    </source>
</evidence>
<protein>
    <submittedName>
        <fullName evidence="3">Uncharacterized protein</fullName>
    </submittedName>
</protein>
<organism evidence="3">
    <name type="scientific">Phaeomonas parva</name>
    <dbReference type="NCBI Taxonomy" id="124430"/>
    <lineage>
        <taxon>Eukaryota</taxon>
        <taxon>Sar</taxon>
        <taxon>Stramenopiles</taxon>
        <taxon>Ochrophyta</taxon>
        <taxon>Pinguiophyceae</taxon>
        <taxon>Pinguiochrysidales</taxon>
        <taxon>Pinguiochrysidaceae</taxon>
        <taxon>Phaeomonas</taxon>
    </lineage>
</organism>
<keyword evidence="2" id="KW-1133">Transmembrane helix</keyword>
<name>A0A7S1XV56_9STRA</name>
<evidence type="ECO:0000256" key="1">
    <source>
        <dbReference type="SAM" id="MobiDB-lite"/>
    </source>
</evidence>
<dbReference type="EMBL" id="HBGJ01035899">
    <property type="protein sequence ID" value="CAD9264310.1"/>
    <property type="molecule type" value="Transcribed_RNA"/>
</dbReference>
<feature type="compositionally biased region" description="Polar residues" evidence="1">
    <location>
        <begin position="12"/>
        <end position="21"/>
    </location>
</feature>
<keyword evidence="2" id="KW-0472">Membrane</keyword>